<keyword evidence="4 7" id="KW-1133">Transmembrane helix</keyword>
<dbReference type="PANTHER" id="PTHR11819">
    <property type="entry name" value="SOLUTE CARRIER FAMILY 5"/>
    <property type="match status" value="1"/>
</dbReference>
<evidence type="ECO:0000256" key="6">
    <source>
        <dbReference type="RuleBase" id="RU362091"/>
    </source>
</evidence>
<dbReference type="STRING" id="1183438.GKIL_1590"/>
<feature type="transmembrane region" description="Helical" evidence="7">
    <location>
        <begin position="6"/>
        <end position="25"/>
    </location>
</feature>
<dbReference type="EMBL" id="CP003587">
    <property type="protein sequence ID" value="AGY57836.1"/>
    <property type="molecule type" value="Genomic_DNA"/>
</dbReference>
<feature type="transmembrane region" description="Helical" evidence="7">
    <location>
        <begin position="413"/>
        <end position="431"/>
    </location>
</feature>
<dbReference type="eggNOG" id="COG0591">
    <property type="taxonomic scope" value="Bacteria"/>
</dbReference>
<feature type="transmembrane region" description="Helical" evidence="7">
    <location>
        <begin position="525"/>
        <end position="546"/>
    </location>
</feature>
<feature type="transmembrane region" description="Helical" evidence="7">
    <location>
        <begin position="558"/>
        <end position="576"/>
    </location>
</feature>
<accession>U5QG00</accession>
<dbReference type="FunFam" id="1.20.1730.10:FF:000026">
    <property type="entry name" value="Transporter, SSS family"/>
    <property type="match status" value="1"/>
</dbReference>
<keyword evidence="5 7" id="KW-0472">Membrane</keyword>
<evidence type="ECO:0000313" key="8">
    <source>
        <dbReference type="EMBL" id="AGY57836.1"/>
    </source>
</evidence>
<feature type="transmembrane region" description="Helical" evidence="7">
    <location>
        <begin position="385"/>
        <end position="407"/>
    </location>
</feature>
<feature type="transmembrane region" description="Helical" evidence="7">
    <location>
        <begin position="127"/>
        <end position="147"/>
    </location>
</feature>
<dbReference type="PROSITE" id="PS50283">
    <property type="entry name" value="NA_SOLUT_SYMP_3"/>
    <property type="match status" value="1"/>
</dbReference>
<evidence type="ECO:0000256" key="3">
    <source>
        <dbReference type="ARBA" id="ARBA00022692"/>
    </source>
</evidence>
<dbReference type="AlphaFoldDB" id="U5QG00"/>
<feature type="transmembrane region" description="Helical" evidence="7">
    <location>
        <begin position="159"/>
        <end position="182"/>
    </location>
</feature>
<evidence type="ECO:0000256" key="7">
    <source>
        <dbReference type="SAM" id="Phobius"/>
    </source>
</evidence>
<evidence type="ECO:0000256" key="1">
    <source>
        <dbReference type="ARBA" id="ARBA00004141"/>
    </source>
</evidence>
<feature type="transmembrane region" description="Helical" evidence="7">
    <location>
        <begin position="189"/>
        <end position="210"/>
    </location>
</feature>
<dbReference type="OrthoDB" id="9810181at2"/>
<gene>
    <name evidence="8" type="primary">panF</name>
    <name evidence="8" type="ORF">GKIL_1590</name>
</gene>
<protein>
    <submittedName>
        <fullName evidence="8">Na+/solute symporter</fullName>
    </submittedName>
</protein>
<feature type="transmembrane region" description="Helical" evidence="7">
    <location>
        <begin position="45"/>
        <end position="66"/>
    </location>
</feature>
<feature type="transmembrane region" description="Helical" evidence="7">
    <location>
        <begin position="342"/>
        <end position="364"/>
    </location>
</feature>
<evidence type="ECO:0000313" key="9">
    <source>
        <dbReference type="Proteomes" id="UP000017396"/>
    </source>
</evidence>
<dbReference type="Gene3D" id="1.20.1730.10">
    <property type="entry name" value="Sodium/glucose cotransporter"/>
    <property type="match status" value="1"/>
</dbReference>
<dbReference type="PATRIC" id="fig|1183438.3.peg.1566"/>
<dbReference type="GO" id="GO:0005412">
    <property type="term" value="F:D-glucose:sodium symporter activity"/>
    <property type="evidence" value="ECO:0007669"/>
    <property type="project" value="TreeGrafter"/>
</dbReference>
<dbReference type="InterPro" id="IPR038377">
    <property type="entry name" value="Na/Glc_symporter_sf"/>
</dbReference>
<comment type="similarity">
    <text evidence="2 6">Belongs to the sodium:solute symporter (SSF) (TC 2.A.21) family.</text>
</comment>
<dbReference type="PANTHER" id="PTHR11819:SF77">
    <property type="entry name" value="SODIUM_GLUCOSE COTRANSPORT PROTEIN"/>
    <property type="match status" value="1"/>
</dbReference>
<dbReference type="KEGG" id="glj:GKIL_1590"/>
<dbReference type="Pfam" id="PF00474">
    <property type="entry name" value="SSF"/>
    <property type="match status" value="1"/>
</dbReference>
<comment type="subcellular location">
    <subcellularLocation>
        <location evidence="1">Membrane</location>
        <topology evidence="1">Multi-pass membrane protein</topology>
    </subcellularLocation>
</comment>
<feature type="transmembrane region" description="Helical" evidence="7">
    <location>
        <begin position="78"/>
        <end position="98"/>
    </location>
</feature>
<sequence>MRLEWLDWAIIFIYFLGSLAIGLLFTGRAGKNLSEFFLSGRDVPWWLAGTSMVATTFAADTPLAVAGLVIKNGVAANWLWWSFVMGGMLTVFFFARLWRRSEVLTDLEFIELRYGGRPAALLRGFRSLYMGIAINSIIMGWVTLAMVKILGLTMGIDKWHAVFFCFAVTGFYTMLSGLWGVLVTDAFQFVIKMTGCVALAIFGLNAIGGIDGLKASLDTHYAAKGGADAILALTPAFDSPWMPIGTFLVLVSIGWWASWYPGAEPGGGGYVAQRVFSSRTEKDSLLATLWFTVAHYCLRPWPWILVALVALVLHPELTAPGADPETGYIRVMIDVLPFGWRGLMLAAFAAAYMSTIATHLNWGTSYLINDFYRRFLRTDASENHYVWASRLATILVMVLGGLATLNMDSISGAWQLMLALGAGTGPVYLLRWYWWRVNAWSEISAQGCALLSYVVLSYWLHLNTDNPNDLALSLVISVTVTTACWLVVTFLTQPETPAVLERFYRRIHPEGPGWKPVRNRLGLPATSFSLSATINWLCGVVLVYGFLFGVGKLIFKEWLTGSLFVGVGLVAGLLLVRNFQGFAPPADERLPEPAVGEE</sequence>
<dbReference type="InterPro" id="IPR001734">
    <property type="entry name" value="Na/solute_symporter"/>
</dbReference>
<evidence type="ECO:0000256" key="5">
    <source>
        <dbReference type="ARBA" id="ARBA00023136"/>
    </source>
</evidence>
<feature type="transmembrane region" description="Helical" evidence="7">
    <location>
        <begin position="472"/>
        <end position="492"/>
    </location>
</feature>
<organism evidence="8 9">
    <name type="scientific">Gloeobacter kilaueensis (strain ATCC BAA-2537 / CCAP 1431/1 / ULC 316 / JS1)</name>
    <dbReference type="NCBI Taxonomy" id="1183438"/>
    <lineage>
        <taxon>Bacteria</taxon>
        <taxon>Bacillati</taxon>
        <taxon>Cyanobacteriota</taxon>
        <taxon>Cyanophyceae</taxon>
        <taxon>Gloeobacterales</taxon>
        <taxon>Gloeobacteraceae</taxon>
        <taxon>Gloeobacter</taxon>
    </lineage>
</organism>
<reference evidence="8 9" key="1">
    <citation type="journal article" date="2013" name="PLoS ONE">
        <title>Cultivation and Complete Genome Sequencing of Gloeobacter kilaueensis sp. nov., from a Lava Cave in Kilauea Caldera, Hawai'i.</title>
        <authorList>
            <person name="Saw J.H."/>
            <person name="Schatz M."/>
            <person name="Brown M.V."/>
            <person name="Kunkel D.D."/>
            <person name="Foster J.S."/>
            <person name="Shick H."/>
            <person name="Christensen S."/>
            <person name="Hou S."/>
            <person name="Wan X."/>
            <person name="Donachie S.P."/>
        </authorList>
    </citation>
    <scope>NUCLEOTIDE SEQUENCE [LARGE SCALE GENOMIC DNA]</scope>
    <source>
        <strain evidence="9">JS</strain>
    </source>
</reference>
<keyword evidence="9" id="KW-1185">Reference proteome</keyword>
<dbReference type="CDD" id="cd11477">
    <property type="entry name" value="SLC5sbd_u1"/>
    <property type="match status" value="1"/>
</dbReference>
<dbReference type="GO" id="GO:0005886">
    <property type="term" value="C:plasma membrane"/>
    <property type="evidence" value="ECO:0007669"/>
    <property type="project" value="TreeGrafter"/>
</dbReference>
<name>U5QG00_GLOK1</name>
<dbReference type="HOGENOM" id="CLU_019510_0_0_3"/>
<dbReference type="Proteomes" id="UP000017396">
    <property type="component" value="Chromosome"/>
</dbReference>
<evidence type="ECO:0000256" key="2">
    <source>
        <dbReference type="ARBA" id="ARBA00006434"/>
    </source>
</evidence>
<feature type="transmembrane region" description="Helical" evidence="7">
    <location>
        <begin position="443"/>
        <end position="460"/>
    </location>
</feature>
<evidence type="ECO:0000256" key="4">
    <source>
        <dbReference type="ARBA" id="ARBA00022989"/>
    </source>
</evidence>
<proteinExistence type="inferred from homology"/>
<dbReference type="RefSeq" id="WP_023172949.1">
    <property type="nucleotide sequence ID" value="NC_022600.1"/>
</dbReference>
<keyword evidence="3 7" id="KW-0812">Transmembrane</keyword>